<evidence type="ECO:0000313" key="3">
    <source>
        <dbReference type="Proteomes" id="UP001157006"/>
    </source>
</evidence>
<keyword evidence="3" id="KW-1185">Reference proteome</keyword>
<sequence length="139" mass="15836">MHLKKTETMTLKMVMEIKTRLNSLPACVGLDQGFVVAVGFLFLLLSVICCSLGCLGIAFVERITRGWSDESCYTRKFCMVLKENCSQQDMLKALFQISLEYAEREFDHVRNDGESVGWITYGLNARPLPNRIRPSNTEF</sequence>
<dbReference type="Proteomes" id="UP001157006">
    <property type="component" value="Chromosome 2"/>
</dbReference>
<evidence type="ECO:0000313" key="2">
    <source>
        <dbReference type="EMBL" id="CAI8600560.1"/>
    </source>
</evidence>
<reference evidence="2 3" key="1">
    <citation type="submission" date="2023-01" db="EMBL/GenBank/DDBJ databases">
        <authorList>
            <person name="Kreplak J."/>
        </authorList>
    </citation>
    <scope>NUCLEOTIDE SEQUENCE [LARGE SCALE GENOMIC DNA]</scope>
</reference>
<protein>
    <submittedName>
        <fullName evidence="2">Uncharacterized protein</fullName>
    </submittedName>
</protein>
<keyword evidence="1" id="KW-0472">Membrane</keyword>
<gene>
    <name evidence="2" type="ORF">VFH_II229600</name>
</gene>
<keyword evidence="1" id="KW-1133">Transmembrane helix</keyword>
<dbReference type="AlphaFoldDB" id="A0AAV0ZPN6"/>
<name>A0AAV0ZPN6_VICFA</name>
<feature type="transmembrane region" description="Helical" evidence="1">
    <location>
        <begin position="34"/>
        <end position="60"/>
    </location>
</feature>
<evidence type="ECO:0000256" key="1">
    <source>
        <dbReference type="SAM" id="Phobius"/>
    </source>
</evidence>
<dbReference type="EMBL" id="OX451737">
    <property type="protein sequence ID" value="CAI8600560.1"/>
    <property type="molecule type" value="Genomic_DNA"/>
</dbReference>
<accession>A0AAV0ZPN6</accession>
<keyword evidence="1" id="KW-0812">Transmembrane</keyword>
<proteinExistence type="predicted"/>
<organism evidence="2 3">
    <name type="scientific">Vicia faba</name>
    <name type="common">Broad bean</name>
    <name type="synonym">Faba vulgaris</name>
    <dbReference type="NCBI Taxonomy" id="3906"/>
    <lineage>
        <taxon>Eukaryota</taxon>
        <taxon>Viridiplantae</taxon>
        <taxon>Streptophyta</taxon>
        <taxon>Embryophyta</taxon>
        <taxon>Tracheophyta</taxon>
        <taxon>Spermatophyta</taxon>
        <taxon>Magnoliopsida</taxon>
        <taxon>eudicotyledons</taxon>
        <taxon>Gunneridae</taxon>
        <taxon>Pentapetalae</taxon>
        <taxon>rosids</taxon>
        <taxon>fabids</taxon>
        <taxon>Fabales</taxon>
        <taxon>Fabaceae</taxon>
        <taxon>Papilionoideae</taxon>
        <taxon>50 kb inversion clade</taxon>
        <taxon>NPAAA clade</taxon>
        <taxon>Hologalegina</taxon>
        <taxon>IRL clade</taxon>
        <taxon>Fabeae</taxon>
        <taxon>Vicia</taxon>
    </lineage>
</organism>